<dbReference type="EMBL" id="JANEYF010003049">
    <property type="protein sequence ID" value="KAJ8939779.1"/>
    <property type="molecule type" value="Genomic_DNA"/>
</dbReference>
<name>A0AAV8XMY4_9CUCU</name>
<dbReference type="InterPro" id="IPR051217">
    <property type="entry name" value="Insect_Cuticle_Struc_Prot"/>
</dbReference>
<dbReference type="GO" id="GO:0042302">
    <property type="term" value="F:structural constituent of cuticle"/>
    <property type="evidence" value="ECO:0007669"/>
    <property type="project" value="UniProtKB-UniRule"/>
</dbReference>
<dbReference type="InterPro" id="IPR000618">
    <property type="entry name" value="Insect_cuticle"/>
</dbReference>
<keyword evidence="6" id="KW-1185">Reference proteome</keyword>
<evidence type="ECO:0000256" key="2">
    <source>
        <dbReference type="PROSITE-ProRule" id="PRU00497"/>
    </source>
</evidence>
<feature type="signal peptide" evidence="4">
    <location>
        <begin position="1"/>
        <end position="19"/>
    </location>
</feature>
<reference evidence="5" key="1">
    <citation type="journal article" date="2023" name="Insect Mol. Biol.">
        <title>Genome sequencing provides insights into the evolution of gene families encoding plant cell wall-degrading enzymes in longhorned beetles.</title>
        <authorList>
            <person name="Shin N.R."/>
            <person name="Okamura Y."/>
            <person name="Kirsch R."/>
            <person name="Pauchet Y."/>
        </authorList>
    </citation>
    <scope>NUCLEOTIDE SEQUENCE</scope>
    <source>
        <strain evidence="5">RBIC_L_NR</strain>
    </source>
</reference>
<evidence type="ECO:0000256" key="4">
    <source>
        <dbReference type="SAM" id="SignalP"/>
    </source>
</evidence>
<dbReference type="PROSITE" id="PS51155">
    <property type="entry name" value="CHIT_BIND_RR_2"/>
    <property type="match status" value="1"/>
</dbReference>
<dbReference type="Proteomes" id="UP001162156">
    <property type="component" value="Unassembled WGS sequence"/>
</dbReference>
<dbReference type="PANTHER" id="PTHR12236">
    <property type="entry name" value="STRUCTURAL CONTITUENT OF CUTICLE"/>
    <property type="match status" value="1"/>
</dbReference>
<organism evidence="5 6">
    <name type="scientific">Rhamnusium bicolor</name>
    <dbReference type="NCBI Taxonomy" id="1586634"/>
    <lineage>
        <taxon>Eukaryota</taxon>
        <taxon>Metazoa</taxon>
        <taxon>Ecdysozoa</taxon>
        <taxon>Arthropoda</taxon>
        <taxon>Hexapoda</taxon>
        <taxon>Insecta</taxon>
        <taxon>Pterygota</taxon>
        <taxon>Neoptera</taxon>
        <taxon>Endopterygota</taxon>
        <taxon>Coleoptera</taxon>
        <taxon>Polyphaga</taxon>
        <taxon>Cucujiformia</taxon>
        <taxon>Chrysomeloidea</taxon>
        <taxon>Cerambycidae</taxon>
        <taxon>Lepturinae</taxon>
        <taxon>Rhagiini</taxon>
        <taxon>Rhamnusium</taxon>
    </lineage>
</organism>
<keyword evidence="4" id="KW-0732">Signal</keyword>
<sequence>MQVKYVLLVISATMATVLAQGHQGGGYGYEEHGNDQAGYKFAYGIQDPHTHDVHAQQEHRDGKQVIGEYTLNEADGTQRIVKYVSNPHTGFEAIVERKGHAQHPAHYGKHGEKGGVGGTSYVGITHWSNQGHNEQEHGH</sequence>
<dbReference type="Pfam" id="PF00379">
    <property type="entry name" value="Chitin_bind_4"/>
    <property type="match status" value="1"/>
</dbReference>
<evidence type="ECO:0000256" key="1">
    <source>
        <dbReference type="ARBA" id="ARBA00022460"/>
    </source>
</evidence>
<feature type="chain" id="PRO_5043474103" evidence="4">
    <location>
        <begin position="20"/>
        <end position="139"/>
    </location>
</feature>
<dbReference type="PANTHER" id="PTHR12236:SF96">
    <property type="entry name" value="PUPAL CUTICLE PROTEIN EDG-84A-LIKE PROTEIN"/>
    <property type="match status" value="1"/>
</dbReference>
<accession>A0AAV8XMY4</accession>
<keyword evidence="1 2" id="KW-0193">Cuticle</keyword>
<evidence type="ECO:0000256" key="3">
    <source>
        <dbReference type="SAM" id="MobiDB-lite"/>
    </source>
</evidence>
<proteinExistence type="predicted"/>
<evidence type="ECO:0000313" key="6">
    <source>
        <dbReference type="Proteomes" id="UP001162156"/>
    </source>
</evidence>
<dbReference type="GO" id="GO:0005615">
    <property type="term" value="C:extracellular space"/>
    <property type="evidence" value="ECO:0007669"/>
    <property type="project" value="TreeGrafter"/>
</dbReference>
<feature type="region of interest" description="Disordered" evidence="3">
    <location>
        <begin position="104"/>
        <end position="139"/>
    </location>
</feature>
<dbReference type="AlphaFoldDB" id="A0AAV8XMY4"/>
<comment type="caution">
    <text evidence="5">The sequence shown here is derived from an EMBL/GenBank/DDBJ whole genome shotgun (WGS) entry which is preliminary data.</text>
</comment>
<dbReference type="GO" id="GO:0031012">
    <property type="term" value="C:extracellular matrix"/>
    <property type="evidence" value="ECO:0007669"/>
    <property type="project" value="TreeGrafter"/>
</dbReference>
<gene>
    <name evidence="5" type="ORF">NQ314_010983</name>
</gene>
<evidence type="ECO:0000313" key="5">
    <source>
        <dbReference type="EMBL" id="KAJ8939779.1"/>
    </source>
</evidence>
<protein>
    <submittedName>
        <fullName evidence="5">Uncharacterized protein</fullName>
    </submittedName>
</protein>